<evidence type="ECO:0000256" key="2">
    <source>
        <dbReference type="ARBA" id="ARBA00022490"/>
    </source>
</evidence>
<dbReference type="STRING" id="1754190.A0A1Y2AS93"/>
<dbReference type="GO" id="GO:0051231">
    <property type="term" value="P:spindle elongation"/>
    <property type="evidence" value="ECO:0007669"/>
    <property type="project" value="TreeGrafter"/>
</dbReference>
<dbReference type="AlphaFoldDB" id="A0A1Y2AS93"/>
<dbReference type="GO" id="GO:0007052">
    <property type="term" value="P:mitotic spindle organization"/>
    <property type="evidence" value="ECO:0007669"/>
    <property type="project" value="TreeGrafter"/>
</dbReference>
<dbReference type="GO" id="GO:0005875">
    <property type="term" value="C:microtubule associated complex"/>
    <property type="evidence" value="ECO:0007669"/>
    <property type="project" value="TreeGrafter"/>
</dbReference>
<evidence type="ECO:0000313" key="8">
    <source>
        <dbReference type="EMBL" id="ORY25421.1"/>
    </source>
</evidence>
<protein>
    <submittedName>
        <fullName evidence="8">p-loop containing nucleoside triphosphate hydrolase protein</fullName>
    </submittedName>
</protein>
<name>A0A1Y2AS93_9FUNG</name>
<dbReference type="GO" id="GO:0016787">
    <property type="term" value="F:hydrolase activity"/>
    <property type="evidence" value="ECO:0007669"/>
    <property type="project" value="UniProtKB-KW"/>
</dbReference>
<dbReference type="GO" id="GO:0005737">
    <property type="term" value="C:cytoplasm"/>
    <property type="evidence" value="ECO:0007669"/>
    <property type="project" value="UniProtKB-SubCell"/>
</dbReference>
<gene>
    <name evidence="8" type="ORF">LY90DRAFT_427860</name>
</gene>
<dbReference type="PANTHER" id="PTHR47969:SF15">
    <property type="entry name" value="CHROMOSOME-ASSOCIATED KINESIN KIF4A-RELATED"/>
    <property type="match status" value="1"/>
</dbReference>
<dbReference type="Gene3D" id="3.40.850.10">
    <property type="entry name" value="Kinesin motor domain"/>
    <property type="match status" value="1"/>
</dbReference>
<dbReference type="PANTHER" id="PTHR47969">
    <property type="entry name" value="CHROMOSOME-ASSOCIATED KINESIN KIF4A-RELATED"/>
    <property type="match status" value="1"/>
</dbReference>
<dbReference type="InterPro" id="IPR036961">
    <property type="entry name" value="Kinesin_motor_dom_sf"/>
</dbReference>
<dbReference type="Pfam" id="PF00225">
    <property type="entry name" value="Kinesin"/>
    <property type="match status" value="1"/>
</dbReference>
<organism evidence="8 9">
    <name type="scientific">Neocallimastix californiae</name>
    <dbReference type="NCBI Taxonomy" id="1754190"/>
    <lineage>
        <taxon>Eukaryota</taxon>
        <taxon>Fungi</taxon>
        <taxon>Fungi incertae sedis</taxon>
        <taxon>Chytridiomycota</taxon>
        <taxon>Chytridiomycota incertae sedis</taxon>
        <taxon>Neocallimastigomycetes</taxon>
        <taxon>Neocallimastigales</taxon>
        <taxon>Neocallimastigaceae</taxon>
        <taxon>Neocallimastix</taxon>
    </lineage>
</organism>
<dbReference type="GO" id="GO:0003777">
    <property type="term" value="F:microtubule motor activity"/>
    <property type="evidence" value="ECO:0007669"/>
    <property type="project" value="InterPro"/>
</dbReference>
<feature type="non-terminal residue" evidence="8">
    <location>
        <position position="120"/>
    </location>
</feature>
<keyword evidence="5" id="KW-0175">Coiled coil</keyword>
<dbReference type="InterPro" id="IPR027640">
    <property type="entry name" value="Kinesin-like_fam"/>
</dbReference>
<keyword evidence="4 6" id="KW-0067">ATP-binding</keyword>
<dbReference type="GO" id="GO:0005524">
    <property type="term" value="F:ATP binding"/>
    <property type="evidence" value="ECO:0007669"/>
    <property type="project" value="UniProtKB-UniRule"/>
</dbReference>
<evidence type="ECO:0000256" key="6">
    <source>
        <dbReference type="PROSITE-ProRule" id="PRU00283"/>
    </source>
</evidence>
<evidence type="ECO:0000256" key="3">
    <source>
        <dbReference type="ARBA" id="ARBA00022741"/>
    </source>
</evidence>
<dbReference type="GO" id="GO:0008017">
    <property type="term" value="F:microtubule binding"/>
    <property type="evidence" value="ECO:0007669"/>
    <property type="project" value="InterPro"/>
</dbReference>
<evidence type="ECO:0000256" key="1">
    <source>
        <dbReference type="ARBA" id="ARBA00004496"/>
    </source>
</evidence>
<feature type="binding site" evidence="6">
    <location>
        <begin position="47"/>
        <end position="54"/>
    </location>
    <ligand>
        <name>ATP</name>
        <dbReference type="ChEBI" id="CHEBI:30616"/>
    </ligand>
</feature>
<dbReference type="EMBL" id="MCOG01000212">
    <property type="protein sequence ID" value="ORY25421.1"/>
    <property type="molecule type" value="Genomic_DNA"/>
</dbReference>
<dbReference type="InterPro" id="IPR027417">
    <property type="entry name" value="P-loop_NTPase"/>
</dbReference>
<evidence type="ECO:0000256" key="5">
    <source>
        <dbReference type="ARBA" id="ARBA00023054"/>
    </source>
</evidence>
<dbReference type="GO" id="GO:0007018">
    <property type="term" value="P:microtubule-based movement"/>
    <property type="evidence" value="ECO:0007669"/>
    <property type="project" value="InterPro"/>
</dbReference>
<keyword evidence="9" id="KW-1185">Reference proteome</keyword>
<comment type="similarity">
    <text evidence="6">Belongs to the TRAFAC class myosin-kinesin ATPase superfamily. Kinesin family.</text>
</comment>
<comment type="caution">
    <text evidence="8">The sequence shown here is derived from an EMBL/GenBank/DDBJ whole genome shotgun (WGS) entry which is preliminary data.</text>
</comment>
<evidence type="ECO:0000259" key="7">
    <source>
        <dbReference type="PROSITE" id="PS50067"/>
    </source>
</evidence>
<sequence>MGPYISTNPFNYVFSNVNSQENVYYQSVHSLVEHFHKGKNSLVLAYGQMGSGKTYTIGFQPEDYSLENFNPDIIGNDLGFVPRAFQETLSYIHLLKSQGRTANLLVTFIAISCEDIADLL</sequence>
<dbReference type="InterPro" id="IPR001752">
    <property type="entry name" value="Kinesin_motor_dom"/>
</dbReference>
<keyword evidence="3 6" id="KW-0547">Nucleotide-binding</keyword>
<keyword evidence="8" id="KW-0378">Hydrolase</keyword>
<dbReference type="OrthoDB" id="3176171at2759"/>
<evidence type="ECO:0000313" key="9">
    <source>
        <dbReference type="Proteomes" id="UP000193920"/>
    </source>
</evidence>
<comment type="subcellular location">
    <subcellularLocation>
        <location evidence="1">Cytoplasm</location>
    </subcellularLocation>
</comment>
<dbReference type="SUPFAM" id="SSF52540">
    <property type="entry name" value="P-loop containing nucleoside triphosphate hydrolases"/>
    <property type="match status" value="1"/>
</dbReference>
<dbReference type="Proteomes" id="UP000193920">
    <property type="component" value="Unassembled WGS sequence"/>
</dbReference>
<evidence type="ECO:0000256" key="4">
    <source>
        <dbReference type="ARBA" id="ARBA00022840"/>
    </source>
</evidence>
<dbReference type="PROSITE" id="PS50067">
    <property type="entry name" value="KINESIN_MOTOR_2"/>
    <property type="match status" value="1"/>
</dbReference>
<proteinExistence type="inferred from homology"/>
<reference evidence="8 9" key="1">
    <citation type="submission" date="2016-08" db="EMBL/GenBank/DDBJ databases">
        <title>A Parts List for Fungal Cellulosomes Revealed by Comparative Genomics.</title>
        <authorList>
            <consortium name="DOE Joint Genome Institute"/>
            <person name="Haitjema C.H."/>
            <person name="Gilmore S.P."/>
            <person name="Henske J.K."/>
            <person name="Solomon K.V."/>
            <person name="De Groot R."/>
            <person name="Kuo A."/>
            <person name="Mondo S.J."/>
            <person name="Salamov A.A."/>
            <person name="Labutti K."/>
            <person name="Zhao Z."/>
            <person name="Chiniquy J."/>
            <person name="Barry K."/>
            <person name="Brewer H.M."/>
            <person name="Purvine S.O."/>
            <person name="Wright A.T."/>
            <person name="Boxma B."/>
            <person name="Van Alen T."/>
            <person name="Hackstein J.H."/>
            <person name="Baker S.E."/>
            <person name="Grigoriev I.V."/>
            <person name="O'Malley M.A."/>
        </authorList>
    </citation>
    <scope>NUCLEOTIDE SEQUENCE [LARGE SCALE GENOMIC DNA]</scope>
    <source>
        <strain evidence="8 9">G1</strain>
    </source>
</reference>
<accession>A0A1Y2AS93</accession>
<keyword evidence="2" id="KW-0963">Cytoplasm</keyword>
<feature type="domain" description="Kinesin motor" evidence="7">
    <location>
        <begin position="1"/>
        <end position="120"/>
    </location>
</feature>
<keyword evidence="6" id="KW-0505">Motor protein</keyword>